<feature type="domain" description="TIR" evidence="2">
    <location>
        <begin position="837"/>
        <end position="956"/>
    </location>
</feature>
<evidence type="ECO:0000259" key="1">
    <source>
        <dbReference type="PROSITE" id="PS50011"/>
    </source>
</evidence>
<protein>
    <submittedName>
        <fullName evidence="3">TIR domain-containing protein</fullName>
    </submittedName>
</protein>
<dbReference type="InterPro" id="IPR000157">
    <property type="entry name" value="TIR_dom"/>
</dbReference>
<dbReference type="GO" id="GO:0007165">
    <property type="term" value="P:signal transduction"/>
    <property type="evidence" value="ECO:0007669"/>
    <property type="project" value="InterPro"/>
</dbReference>
<dbReference type="Proteomes" id="UP000297872">
    <property type="component" value="Unassembled WGS sequence"/>
</dbReference>
<gene>
    <name evidence="3" type="ORF">EXN75_16140</name>
</gene>
<dbReference type="Pfam" id="PF01841">
    <property type="entry name" value="Transglut_core"/>
    <property type="match status" value="1"/>
</dbReference>
<dbReference type="InterPro" id="IPR038765">
    <property type="entry name" value="Papain-like_cys_pep_sf"/>
</dbReference>
<dbReference type="AlphaFoldDB" id="A0A4Y8UPM9"/>
<dbReference type="Gene3D" id="3.10.620.30">
    <property type="match status" value="1"/>
</dbReference>
<comment type="caution">
    <text evidence="3">The sequence shown here is derived from an EMBL/GenBank/DDBJ whole genome shotgun (WGS) entry which is preliminary data.</text>
</comment>
<dbReference type="SMART" id="SM00220">
    <property type="entry name" value="S_TKc"/>
    <property type="match status" value="1"/>
</dbReference>
<dbReference type="PROSITE" id="PS50104">
    <property type="entry name" value="TIR"/>
    <property type="match status" value="1"/>
</dbReference>
<dbReference type="SUPFAM" id="SSF52200">
    <property type="entry name" value="Toll/Interleukin receptor TIR domain"/>
    <property type="match status" value="1"/>
</dbReference>
<feature type="domain" description="Protein kinase" evidence="1">
    <location>
        <begin position="264"/>
        <end position="516"/>
    </location>
</feature>
<dbReference type="SMART" id="SM00460">
    <property type="entry name" value="TGc"/>
    <property type="match status" value="1"/>
</dbReference>
<dbReference type="PROSITE" id="PS50011">
    <property type="entry name" value="PROTEIN_KINASE_DOM"/>
    <property type="match status" value="1"/>
</dbReference>
<dbReference type="EMBL" id="SGVY01000076">
    <property type="protein sequence ID" value="TFH70775.1"/>
    <property type="molecule type" value="Genomic_DNA"/>
</dbReference>
<dbReference type="Gene3D" id="3.40.50.10140">
    <property type="entry name" value="Toll/interleukin-1 receptor homology (TIR) domain"/>
    <property type="match status" value="1"/>
</dbReference>
<keyword evidence="4" id="KW-1185">Reference proteome</keyword>
<dbReference type="Gene3D" id="1.10.510.10">
    <property type="entry name" value="Transferase(Phosphotransferase) domain 1"/>
    <property type="match status" value="1"/>
</dbReference>
<proteinExistence type="predicted"/>
<evidence type="ECO:0000259" key="2">
    <source>
        <dbReference type="PROSITE" id="PS50104"/>
    </source>
</evidence>
<dbReference type="PANTHER" id="PTHR24362">
    <property type="entry name" value="SERINE/THREONINE-PROTEIN KINASE NEK"/>
    <property type="match status" value="1"/>
</dbReference>
<dbReference type="Pfam" id="PF13676">
    <property type="entry name" value="TIR_2"/>
    <property type="match status" value="1"/>
</dbReference>
<dbReference type="Pfam" id="PF00069">
    <property type="entry name" value="Pkinase"/>
    <property type="match status" value="1"/>
</dbReference>
<dbReference type="GeneID" id="302996791"/>
<dbReference type="InterPro" id="IPR000719">
    <property type="entry name" value="Prot_kinase_dom"/>
</dbReference>
<dbReference type="InterPro" id="IPR035897">
    <property type="entry name" value="Toll_tir_struct_dom_sf"/>
</dbReference>
<dbReference type="SUPFAM" id="SSF56112">
    <property type="entry name" value="Protein kinase-like (PK-like)"/>
    <property type="match status" value="1"/>
</dbReference>
<dbReference type="PANTHER" id="PTHR24362:SF309">
    <property type="entry name" value="PROTEIN KINASE DOMAIN-CONTAINING PROTEIN"/>
    <property type="match status" value="1"/>
</dbReference>
<sequence>MTIYQQLHHAILGHQESLILPLATSDNDVYMAIRQIMRDNPDIFWFSHIWNYNEDARTLRLHYTINKERTKKVKRQIENVILNEFHILDVQRLTQEEQVMYVYKWLALYCNYNIYSAFNQTIYSVFVYRNSVCTGYAKAAQYLFKLLGIESQLVFGKLKNSERLSRHCWLLVKLEGKWYHLDPTLAVPKNKEILVSTGVNPIVGSDGVNYNYFCVDSETVKDSKESQKGSTEYIEDEKDLPVCSSHIDYFGLQHLRIPLNEERKLGHVLTGIGTTADVYTWNQKCATQKVVKAFRKQIPQEVINHEFYVMQELANLPHVLSVDRMTEDGRGIIMEQATPLSDLLSCHYYQLSFSKFCQLILDLIDGVQECLDHGIQYRDIHLNNIYRDGKGIYKLGDFGSCVCQNQRNDVAIGVGSKWYMAPETYKKQEFGEASAIYEIAMVAYFMLNNLLPPLWQKYGKESLTLRVGGKNVPLPVRLQSSVNDAEQKLGKVILQALSYDTSVRFSQSLQCFREEIENIKTTSQDTILFKGDTIELPNELENIEDSVFCNHEFADTLIGKLDKEWATVENALSIDGNGDADASGNNFSLIQTVDFASTCIPNPDILVSNGEVEDLLTSIEREETSDMCNFIPQVEFCGNDFAVTAGGVNCKSNIWKPQETYIPQPQKPKPKRNSSKNSFWSRLFCGRKNEAHEDNVYSSVFAPAEIKRGSHFVVQVYLHLIEETEKVMSLAIESDKNSERRDYIPLLTKLKRNDKVDIELNIYGENILYNERKQLVWQGSFTKCSFDYLVPNSLEVEELSCEVNLFINGNIAGDMRFLTAIVDTQPTMLNPQVIARTFNKIFISYAHQDIEQVKHIALAYKAQGADYFFDKDKLSAGDIYEEEIFRYIDNADLFILCWSANAARSEYVWKETEHALMRAYPQLSRQEATLKIYPISIKPRAAYPQNMIDIYNFEEI</sequence>
<evidence type="ECO:0000313" key="3">
    <source>
        <dbReference type="EMBL" id="TFH70775.1"/>
    </source>
</evidence>
<name>A0A4Y8UPM9_9BACT</name>
<dbReference type="GO" id="GO:0004672">
    <property type="term" value="F:protein kinase activity"/>
    <property type="evidence" value="ECO:0007669"/>
    <property type="project" value="InterPro"/>
</dbReference>
<organism evidence="3 4">
    <name type="scientific">Segatella hominis</name>
    <dbReference type="NCBI Taxonomy" id="2518605"/>
    <lineage>
        <taxon>Bacteria</taxon>
        <taxon>Pseudomonadati</taxon>
        <taxon>Bacteroidota</taxon>
        <taxon>Bacteroidia</taxon>
        <taxon>Bacteroidales</taxon>
        <taxon>Prevotellaceae</taxon>
        <taxon>Segatella</taxon>
    </lineage>
</organism>
<dbReference type="InterPro" id="IPR011009">
    <property type="entry name" value="Kinase-like_dom_sf"/>
</dbReference>
<dbReference type="InterPro" id="IPR002931">
    <property type="entry name" value="Transglutaminase-like"/>
</dbReference>
<reference evidence="3 4" key="1">
    <citation type="submission" date="2019-02" db="EMBL/GenBank/DDBJ databases">
        <title>Draft Genome Sequence of the Prevotella sp. BCRC 81118, Isolated from Human Feces.</title>
        <authorList>
            <person name="Huang C.-H."/>
        </authorList>
    </citation>
    <scope>NUCLEOTIDE SEQUENCE [LARGE SCALE GENOMIC DNA]</scope>
    <source>
        <strain evidence="3 4">BCRC 81118</strain>
    </source>
</reference>
<dbReference type="SUPFAM" id="SSF54001">
    <property type="entry name" value="Cysteine proteinases"/>
    <property type="match status" value="1"/>
</dbReference>
<dbReference type="OrthoDB" id="1048011at2"/>
<dbReference type="RefSeq" id="WP_118119641.1">
    <property type="nucleotide sequence ID" value="NZ_SGVY01000076.1"/>
</dbReference>
<evidence type="ECO:0000313" key="4">
    <source>
        <dbReference type="Proteomes" id="UP000297872"/>
    </source>
</evidence>
<dbReference type="GO" id="GO:0005524">
    <property type="term" value="F:ATP binding"/>
    <property type="evidence" value="ECO:0007669"/>
    <property type="project" value="InterPro"/>
</dbReference>
<accession>A0A4Y8UPM9</accession>